<dbReference type="CDD" id="cd06580">
    <property type="entry name" value="TM_PBP1_transp_TpRbsC_like"/>
    <property type="match status" value="1"/>
</dbReference>
<dbReference type="InterPro" id="IPR001851">
    <property type="entry name" value="ABC_transp_permease"/>
</dbReference>
<feature type="transmembrane region" description="Helical" evidence="6">
    <location>
        <begin position="28"/>
        <end position="56"/>
    </location>
</feature>
<dbReference type="EMBL" id="CP097463">
    <property type="protein sequence ID" value="WAX58734.1"/>
    <property type="molecule type" value="Genomic_DNA"/>
</dbReference>
<reference evidence="7" key="1">
    <citation type="submission" date="2022-05" db="EMBL/GenBank/DDBJ databases">
        <title>Jatrophihabitans sp. SB3-54 whole genome sequence.</title>
        <authorList>
            <person name="Suh M.K."/>
            <person name="Eom M.K."/>
            <person name="Kim J.S."/>
            <person name="Kim H.S."/>
            <person name="Do H.E."/>
            <person name="Shin Y.K."/>
            <person name="Lee J.-S."/>
        </authorList>
    </citation>
    <scope>NUCLEOTIDE SEQUENCE</scope>
    <source>
        <strain evidence="7">SB3-54</strain>
    </source>
</reference>
<evidence type="ECO:0000313" key="7">
    <source>
        <dbReference type="EMBL" id="WAX58734.1"/>
    </source>
</evidence>
<evidence type="ECO:0000256" key="6">
    <source>
        <dbReference type="SAM" id="Phobius"/>
    </source>
</evidence>
<keyword evidence="3 6" id="KW-0812">Transmembrane</keyword>
<feature type="transmembrane region" description="Helical" evidence="6">
    <location>
        <begin position="243"/>
        <end position="265"/>
    </location>
</feature>
<evidence type="ECO:0000256" key="2">
    <source>
        <dbReference type="ARBA" id="ARBA00022475"/>
    </source>
</evidence>
<feature type="transmembrane region" description="Helical" evidence="6">
    <location>
        <begin position="144"/>
        <end position="162"/>
    </location>
</feature>
<evidence type="ECO:0000256" key="3">
    <source>
        <dbReference type="ARBA" id="ARBA00022692"/>
    </source>
</evidence>
<comment type="subcellular location">
    <subcellularLocation>
        <location evidence="1">Cell membrane</location>
        <topology evidence="1">Multi-pass membrane protein</topology>
    </subcellularLocation>
</comment>
<keyword evidence="5 6" id="KW-0472">Membrane</keyword>
<feature type="transmembrane region" description="Helical" evidence="6">
    <location>
        <begin position="374"/>
        <end position="396"/>
    </location>
</feature>
<accession>A0ABY7K1L5</accession>
<feature type="transmembrane region" description="Helical" evidence="6">
    <location>
        <begin position="295"/>
        <end position="315"/>
    </location>
</feature>
<evidence type="ECO:0000256" key="1">
    <source>
        <dbReference type="ARBA" id="ARBA00004651"/>
    </source>
</evidence>
<keyword evidence="8" id="KW-1185">Reference proteome</keyword>
<feature type="transmembrane region" description="Helical" evidence="6">
    <location>
        <begin position="201"/>
        <end position="223"/>
    </location>
</feature>
<organism evidence="7 8">
    <name type="scientific">Jatrophihabitans cynanchi</name>
    <dbReference type="NCBI Taxonomy" id="2944128"/>
    <lineage>
        <taxon>Bacteria</taxon>
        <taxon>Bacillati</taxon>
        <taxon>Actinomycetota</taxon>
        <taxon>Actinomycetes</taxon>
        <taxon>Jatrophihabitantales</taxon>
        <taxon>Jatrophihabitantaceae</taxon>
        <taxon>Jatrophihabitans</taxon>
    </lineage>
</organism>
<dbReference type="RefSeq" id="WP_269445278.1">
    <property type="nucleotide sequence ID" value="NZ_CP097463.1"/>
</dbReference>
<dbReference type="PANTHER" id="PTHR47089:SF1">
    <property type="entry name" value="GUANOSINE ABC TRANSPORTER PERMEASE PROTEIN NUPP"/>
    <property type="match status" value="1"/>
</dbReference>
<evidence type="ECO:0000256" key="4">
    <source>
        <dbReference type="ARBA" id="ARBA00022989"/>
    </source>
</evidence>
<sequence>MTTQTAPADVGPPPPTGRRNLGRRILDGYLYGNTAVVTALAFVCALVFGAVLIALADEATRKSLGYFFQHPTDTFTDAWNAISAGYSALFRGAVFNTDSLYSNGGIAVFGPISDTLVNAAPLILGGLSVAVAFRAGLFNIGVQGQLIMGAICAGYVGFTWHLPAGLHLIVALLAGIIGGAVWGGIVGYLKAKTGAHEVITTIMLNYVALYLLGYLLGLNGFQAPHQTEATSPRILSTAKLPHLFGSLHSGLIIALVAAVLCWWLLSRSTLGFRLRAVGANPFAARTAGMHIERGYIVVMIISGALAGLVGCSQALGTRQVVTQDVDAGFGFDAITVALLGRGSPGGTVLAGLLFGAFRAGGVVMASQTHTPADVVSVIEPVIVLFIAAPALIRGLFRLRAARSGSVGQLAKGWNG</sequence>
<evidence type="ECO:0000256" key="5">
    <source>
        <dbReference type="ARBA" id="ARBA00023136"/>
    </source>
</evidence>
<evidence type="ECO:0000313" key="8">
    <source>
        <dbReference type="Proteomes" id="UP001164693"/>
    </source>
</evidence>
<keyword evidence="4 6" id="KW-1133">Transmembrane helix</keyword>
<dbReference type="Proteomes" id="UP001164693">
    <property type="component" value="Chromosome"/>
</dbReference>
<keyword evidence="2" id="KW-1003">Cell membrane</keyword>
<gene>
    <name evidence="7" type="ORF">M6B22_08215</name>
</gene>
<dbReference type="PANTHER" id="PTHR47089">
    <property type="entry name" value="ABC TRANSPORTER, PERMEASE PROTEIN"/>
    <property type="match status" value="1"/>
</dbReference>
<protein>
    <submittedName>
        <fullName evidence="7">ABC transporter permease</fullName>
    </submittedName>
</protein>
<dbReference type="Pfam" id="PF02653">
    <property type="entry name" value="BPD_transp_2"/>
    <property type="match status" value="1"/>
</dbReference>
<proteinExistence type="predicted"/>
<feature type="transmembrane region" description="Helical" evidence="6">
    <location>
        <begin position="168"/>
        <end position="189"/>
    </location>
</feature>
<name>A0ABY7K1L5_9ACTN</name>